<dbReference type="KEGG" id="apor:DDU33_10230"/>
<name>A0A2U8FLG1_9PAST</name>
<accession>A0A2U8FLG1</accession>
<dbReference type="Proteomes" id="UP000244920">
    <property type="component" value="Chromosome"/>
</dbReference>
<protein>
    <submittedName>
        <fullName evidence="1">Uncharacterized protein</fullName>
    </submittedName>
</protein>
<evidence type="ECO:0000313" key="1">
    <source>
        <dbReference type="EMBL" id="AWI51835.1"/>
    </source>
</evidence>
<dbReference type="RefSeq" id="WP_108925031.1">
    <property type="nucleotide sequence ID" value="NZ_CP029206.1"/>
</dbReference>
<evidence type="ECO:0000313" key="2">
    <source>
        <dbReference type="Proteomes" id="UP000244920"/>
    </source>
</evidence>
<organism evidence="1 2">
    <name type="scientific">Actinobacillus porcitonsillarum</name>
    <dbReference type="NCBI Taxonomy" id="189834"/>
    <lineage>
        <taxon>Bacteria</taxon>
        <taxon>Pseudomonadati</taxon>
        <taxon>Pseudomonadota</taxon>
        <taxon>Gammaproteobacteria</taxon>
        <taxon>Pasteurellales</taxon>
        <taxon>Pasteurellaceae</taxon>
        <taxon>Actinobacillus</taxon>
    </lineage>
</organism>
<dbReference type="AlphaFoldDB" id="A0A2U8FLG1"/>
<reference evidence="2" key="1">
    <citation type="submission" date="2018-05" db="EMBL/GenBank/DDBJ databases">
        <title>Complete genome sequence of Actinobacillus porcitonsillarum reference strain 9953L55 (CCUG 46996).</title>
        <authorList>
            <person name="Dona V."/>
            <person name="Perreten V."/>
        </authorList>
    </citation>
    <scope>NUCLEOTIDE SEQUENCE [LARGE SCALE GENOMIC DNA]</scope>
    <source>
        <strain evidence="2">9953L55</strain>
    </source>
</reference>
<proteinExistence type="predicted"/>
<dbReference type="EMBL" id="CP029206">
    <property type="protein sequence ID" value="AWI51835.1"/>
    <property type="molecule type" value="Genomic_DNA"/>
</dbReference>
<keyword evidence="2" id="KW-1185">Reference proteome</keyword>
<gene>
    <name evidence="1" type="ORF">DDU33_10230</name>
</gene>
<sequence length="85" mass="9519">MTIIKMNQEYDKIALDAQDKKLAEVVFLMSDIMKNGHGRLVSAASFGVIDKFMSGIKDNGDKIDFSGIVDKMVAKKWLKALYYGL</sequence>